<keyword evidence="3" id="KW-0862">Zinc</keyword>
<evidence type="ECO:0000256" key="5">
    <source>
        <dbReference type="SAM" id="MobiDB-lite"/>
    </source>
</evidence>
<evidence type="ECO:0000259" key="6">
    <source>
        <dbReference type="Pfam" id="PF13831"/>
    </source>
</evidence>
<evidence type="ECO:0000256" key="1">
    <source>
        <dbReference type="ARBA" id="ARBA00022723"/>
    </source>
</evidence>
<dbReference type="Pfam" id="PF13832">
    <property type="entry name" value="zf-HC5HC2H_2"/>
    <property type="match status" value="1"/>
</dbReference>
<dbReference type="AlphaFoldDB" id="A0AAD2DBX6"/>
<evidence type="ECO:0000256" key="2">
    <source>
        <dbReference type="ARBA" id="ARBA00022771"/>
    </source>
</evidence>
<feature type="domain" description="PHD-type" evidence="6">
    <location>
        <begin position="51"/>
        <end position="84"/>
    </location>
</feature>
<keyword evidence="1" id="KW-0479">Metal-binding</keyword>
<protein>
    <recommendedName>
        <fullName evidence="6">PHD-type domain-containing protein</fullName>
    </recommendedName>
</protein>
<gene>
    <name evidence="7" type="ORF">ECRASSUSDP1_LOCUS28496</name>
</gene>
<reference evidence="7" key="1">
    <citation type="submission" date="2023-07" db="EMBL/GenBank/DDBJ databases">
        <authorList>
            <consortium name="AG Swart"/>
            <person name="Singh M."/>
            <person name="Singh A."/>
            <person name="Seah K."/>
            <person name="Emmerich C."/>
        </authorList>
    </citation>
    <scope>NUCLEOTIDE SEQUENCE</scope>
    <source>
        <strain evidence="7">DP1</strain>
    </source>
</reference>
<feature type="coiled-coil region" evidence="4">
    <location>
        <begin position="244"/>
        <end position="310"/>
    </location>
</feature>
<dbReference type="InterPro" id="IPR050701">
    <property type="entry name" value="Histone_Mod_Regulator"/>
</dbReference>
<feature type="region of interest" description="Disordered" evidence="5">
    <location>
        <begin position="336"/>
        <end position="368"/>
    </location>
</feature>
<dbReference type="PANTHER" id="PTHR13793">
    <property type="entry name" value="PHD FINGER PROTEINS"/>
    <property type="match status" value="1"/>
</dbReference>
<keyword evidence="4" id="KW-0175">Coiled coil</keyword>
<dbReference type="InterPro" id="IPR019787">
    <property type="entry name" value="Znf_PHD-finger"/>
</dbReference>
<accession>A0AAD2DBX6</accession>
<proteinExistence type="predicted"/>
<dbReference type="InterPro" id="IPR011011">
    <property type="entry name" value="Znf_FYVE_PHD"/>
</dbReference>
<dbReference type="GO" id="GO:0006357">
    <property type="term" value="P:regulation of transcription by RNA polymerase II"/>
    <property type="evidence" value="ECO:0007669"/>
    <property type="project" value="TreeGrafter"/>
</dbReference>
<evidence type="ECO:0000313" key="7">
    <source>
        <dbReference type="EMBL" id="CAI2386871.1"/>
    </source>
</evidence>
<comment type="caution">
    <text evidence="7">The sequence shown here is derived from an EMBL/GenBank/DDBJ whole genome shotgun (WGS) entry which is preliminary data.</text>
</comment>
<organism evidence="7 8">
    <name type="scientific">Euplotes crassus</name>
    <dbReference type="NCBI Taxonomy" id="5936"/>
    <lineage>
        <taxon>Eukaryota</taxon>
        <taxon>Sar</taxon>
        <taxon>Alveolata</taxon>
        <taxon>Ciliophora</taxon>
        <taxon>Intramacronucleata</taxon>
        <taxon>Spirotrichea</taxon>
        <taxon>Hypotrichia</taxon>
        <taxon>Euplotida</taxon>
        <taxon>Euplotidae</taxon>
        <taxon>Moneuplotes</taxon>
    </lineage>
</organism>
<dbReference type="SUPFAM" id="SSF57903">
    <property type="entry name" value="FYVE/PHD zinc finger"/>
    <property type="match status" value="1"/>
</dbReference>
<feature type="compositionally biased region" description="Basic residues" evidence="5">
    <location>
        <begin position="354"/>
        <end position="363"/>
    </location>
</feature>
<dbReference type="EMBL" id="CAMPGE010029404">
    <property type="protein sequence ID" value="CAI2386871.1"/>
    <property type="molecule type" value="Genomic_DNA"/>
</dbReference>
<dbReference type="GO" id="GO:0008270">
    <property type="term" value="F:zinc ion binding"/>
    <property type="evidence" value="ECO:0007669"/>
    <property type="project" value="UniProtKB-KW"/>
</dbReference>
<keyword evidence="2" id="KW-0863">Zinc-finger</keyword>
<keyword evidence="8" id="KW-1185">Reference proteome</keyword>
<sequence length="564" mass="65366">MEAKMDYQPIQDDEDALEANGAIQQFAFPQIDLNNQFQNDYNQQHEDLNHLLCDTCNVGVHQSCYGKDLGKGVPGGEWNCERCEFVWRKKRGDFRCCVCRLCRKSEGCLVKVQMWWYHVQCVNWTSEIYFEDYGSKKKLGGSLAKEECMQVQKDTCTYCNIDDCYCIKCDILECNEKFCVRCASNKGIIREDTLMESHKHPDMHDVVYIFCERHINYGVSLVQNKEFNKLRLDPIEIEENAKAILEKKEKRNNIKKRNERMKKIKRTIKKRNLTPSSTDSDSRENGYSEIKDLKKELDSLKYQYSQVSNLLIQGMLGKNANPQELLSHTNNIVETMSKNTSRRIKKVSSSNVKTSRRKKKIQKPRCETHSSLRNCSKQHFRQMSQISEQLDNVSLNSKTKKRSRKAEAKKQDIPILDKLATFKVLDQAATYFCLTDEIYTYQELQKEIIEYFEKLGMYDTSLQIIKVYLCPRARALFQCDIVPKDSIVEKLFTNAKIVNDSADSSMEDCMIPSTASAQSELPSEQSSLCNSELEEFLKKYNLSSEDLLKIASNPQLMGQLEGFQ</sequence>
<name>A0AAD2DBX6_EUPCR</name>
<dbReference type="Proteomes" id="UP001295684">
    <property type="component" value="Unassembled WGS sequence"/>
</dbReference>
<dbReference type="InterPro" id="IPR013083">
    <property type="entry name" value="Znf_RING/FYVE/PHD"/>
</dbReference>
<evidence type="ECO:0000256" key="4">
    <source>
        <dbReference type="SAM" id="Coils"/>
    </source>
</evidence>
<evidence type="ECO:0000256" key="3">
    <source>
        <dbReference type="ARBA" id="ARBA00022833"/>
    </source>
</evidence>
<dbReference type="Pfam" id="PF13831">
    <property type="entry name" value="PHD_2"/>
    <property type="match status" value="1"/>
</dbReference>
<evidence type="ECO:0000313" key="8">
    <source>
        <dbReference type="Proteomes" id="UP001295684"/>
    </source>
</evidence>
<dbReference type="PANTHER" id="PTHR13793:SF107">
    <property type="entry name" value="BROMODOMAIN-CONTAINING PROTEIN HOMOLOG"/>
    <property type="match status" value="1"/>
</dbReference>
<dbReference type="Gene3D" id="3.30.40.10">
    <property type="entry name" value="Zinc/RING finger domain, C3HC4 (zinc finger)"/>
    <property type="match status" value="2"/>
</dbReference>